<keyword evidence="3 6" id="KW-0812">Transmembrane</keyword>
<accession>A0A1G6WKJ0</accession>
<evidence type="ECO:0000256" key="1">
    <source>
        <dbReference type="ARBA" id="ARBA00004651"/>
    </source>
</evidence>
<dbReference type="InterPro" id="IPR050833">
    <property type="entry name" value="Poly_Biosynth_Transport"/>
</dbReference>
<dbReference type="Pfam" id="PF01943">
    <property type="entry name" value="Polysacc_synt"/>
    <property type="match status" value="1"/>
</dbReference>
<dbReference type="EMBL" id="FNAG01000005">
    <property type="protein sequence ID" value="SDD66314.1"/>
    <property type="molecule type" value="Genomic_DNA"/>
</dbReference>
<dbReference type="InterPro" id="IPR002797">
    <property type="entry name" value="Polysacc_synth"/>
</dbReference>
<keyword evidence="5 6" id="KW-0472">Membrane</keyword>
<dbReference type="GO" id="GO:0005886">
    <property type="term" value="C:plasma membrane"/>
    <property type="evidence" value="ECO:0007669"/>
    <property type="project" value="UniProtKB-SubCell"/>
</dbReference>
<sequence>MSGAFGRVAALRGALMMTGSTYAVYALGLLVSALIARDLGPDRFGHYAYLVWLSGVLGIIANNGLTTTGIRFVSESLGRGERDAAARVQGWLWRRQLLCLIAVALGYAATLPFIERSGWQQEQLLLFTALAVLSMSGKSVFLFYTSMAKGHGRFELEAGITVALGLVNALAVALLFWRGASLLAYLLVFTATSLVFGVLGFVGARRADVRGAREAPPAELLARLRPHLFWTIALVIAAALGNKSVETYLLNLFTGSAAVGYFAIAAALTRGGVDLLSSGLSTVLMPMMAHAYGAHGLEQVGRVLGHAVRIFLFFGLLLAGSAALAADLAVQLLYGSAYAPVADVFRWMVVVGGLTLSEGAFGALLSTTDHQRLRALIAASSILLTLVLALLWIPRFGLMGALAAHASSRLLLMGVLVLGTRLALGLRLPWRELSRLAAAAVLAAVPAVGLALLTTDPWLRFAAGVLYALLFIGLGLLLRAWRSEDADTLQEALARLPRLQTRLGPWLHSWGQRMREHEA</sequence>
<feature type="transmembrane region" description="Helical" evidence="6">
    <location>
        <begin position="126"/>
        <end position="144"/>
    </location>
</feature>
<feature type="transmembrane region" description="Helical" evidence="6">
    <location>
        <begin position="345"/>
        <end position="366"/>
    </location>
</feature>
<comment type="subcellular location">
    <subcellularLocation>
        <location evidence="1">Cell membrane</location>
        <topology evidence="1">Multi-pass membrane protein</topology>
    </subcellularLocation>
</comment>
<dbReference type="RefSeq" id="WP_091242165.1">
    <property type="nucleotide sequence ID" value="NZ_FNAG01000005.1"/>
</dbReference>
<dbReference type="Proteomes" id="UP000199603">
    <property type="component" value="Unassembled WGS sequence"/>
</dbReference>
<feature type="transmembrane region" description="Helical" evidence="6">
    <location>
        <begin position="12"/>
        <end position="35"/>
    </location>
</feature>
<dbReference type="PANTHER" id="PTHR30250:SF11">
    <property type="entry name" value="O-ANTIGEN TRANSPORTER-RELATED"/>
    <property type="match status" value="1"/>
</dbReference>
<evidence type="ECO:0000313" key="8">
    <source>
        <dbReference type="Proteomes" id="UP000199603"/>
    </source>
</evidence>
<feature type="transmembrane region" description="Helical" evidence="6">
    <location>
        <begin position="248"/>
        <end position="268"/>
    </location>
</feature>
<feature type="transmembrane region" description="Helical" evidence="6">
    <location>
        <begin position="461"/>
        <end position="481"/>
    </location>
</feature>
<dbReference type="STRING" id="265719.SAMN04488509_10544"/>
<gene>
    <name evidence="7" type="ORF">SAMN04488509_10544</name>
</gene>
<name>A0A1G6WKJ0_9GAMM</name>
<evidence type="ECO:0000256" key="6">
    <source>
        <dbReference type="SAM" id="Phobius"/>
    </source>
</evidence>
<feature type="transmembrane region" description="Helical" evidence="6">
    <location>
        <begin position="310"/>
        <end position="333"/>
    </location>
</feature>
<evidence type="ECO:0000313" key="7">
    <source>
        <dbReference type="EMBL" id="SDD66314.1"/>
    </source>
</evidence>
<keyword evidence="8" id="KW-1185">Reference proteome</keyword>
<protein>
    <submittedName>
        <fullName evidence="7">Membrane protein involved in the export of O-antigen and teichoic acid</fullName>
    </submittedName>
</protein>
<evidence type="ECO:0000256" key="5">
    <source>
        <dbReference type="ARBA" id="ARBA00023136"/>
    </source>
</evidence>
<feature type="transmembrane region" description="Helical" evidence="6">
    <location>
        <begin position="156"/>
        <end position="177"/>
    </location>
</feature>
<dbReference type="AlphaFoldDB" id="A0A1G6WKJ0"/>
<proteinExistence type="predicted"/>
<evidence type="ECO:0000256" key="2">
    <source>
        <dbReference type="ARBA" id="ARBA00022475"/>
    </source>
</evidence>
<reference evidence="7 8" key="1">
    <citation type="submission" date="2016-10" db="EMBL/GenBank/DDBJ databases">
        <authorList>
            <person name="de Groot N.N."/>
        </authorList>
    </citation>
    <scope>NUCLEOTIDE SEQUENCE [LARGE SCALE GENOMIC DNA]</scope>
    <source>
        <strain evidence="7 8">DSM 16957</strain>
    </source>
</reference>
<keyword evidence="4 6" id="KW-1133">Transmembrane helix</keyword>
<dbReference type="PANTHER" id="PTHR30250">
    <property type="entry name" value="PST FAMILY PREDICTED COLANIC ACID TRANSPORTER"/>
    <property type="match status" value="1"/>
</dbReference>
<feature type="transmembrane region" description="Helical" evidence="6">
    <location>
        <begin position="183"/>
        <end position="204"/>
    </location>
</feature>
<feature type="transmembrane region" description="Helical" evidence="6">
    <location>
        <begin position="47"/>
        <end position="65"/>
    </location>
</feature>
<organism evidence="7 8">
    <name type="scientific">Aquimonas voraii</name>
    <dbReference type="NCBI Taxonomy" id="265719"/>
    <lineage>
        <taxon>Bacteria</taxon>
        <taxon>Pseudomonadati</taxon>
        <taxon>Pseudomonadota</taxon>
        <taxon>Gammaproteobacteria</taxon>
        <taxon>Lysobacterales</taxon>
        <taxon>Lysobacteraceae</taxon>
        <taxon>Aquimonas</taxon>
    </lineage>
</organism>
<dbReference type="OrthoDB" id="103403at2"/>
<keyword evidence="2" id="KW-1003">Cell membrane</keyword>
<evidence type="ECO:0000256" key="3">
    <source>
        <dbReference type="ARBA" id="ARBA00022692"/>
    </source>
</evidence>
<feature type="transmembrane region" description="Helical" evidence="6">
    <location>
        <begin position="373"/>
        <end position="394"/>
    </location>
</feature>
<feature type="transmembrane region" description="Helical" evidence="6">
    <location>
        <begin position="436"/>
        <end position="455"/>
    </location>
</feature>
<evidence type="ECO:0000256" key="4">
    <source>
        <dbReference type="ARBA" id="ARBA00022989"/>
    </source>
</evidence>
<feature type="transmembrane region" description="Helical" evidence="6">
    <location>
        <begin position="406"/>
        <end position="424"/>
    </location>
</feature>
<feature type="transmembrane region" description="Helical" evidence="6">
    <location>
        <begin position="97"/>
        <end position="114"/>
    </location>
</feature>